<dbReference type="PROSITE" id="PS00633">
    <property type="entry name" value="BROMODOMAIN_1"/>
    <property type="match status" value="1"/>
</dbReference>
<evidence type="ECO:0000256" key="1">
    <source>
        <dbReference type="ARBA" id="ARBA00023117"/>
    </source>
</evidence>
<accession>A0A834VGZ2</accession>
<dbReference type="PANTHER" id="PTHR22880">
    <property type="entry name" value="FALZ-RELATED BROMODOMAIN-CONTAINING PROTEINS"/>
    <property type="match status" value="1"/>
</dbReference>
<dbReference type="PANTHER" id="PTHR22880:SF225">
    <property type="entry name" value="BROMODOMAIN-CONTAINING PROTEIN BET-1-RELATED"/>
    <property type="match status" value="1"/>
</dbReference>
<protein>
    <submittedName>
        <fullName evidence="5">Bromodomain testis-specific protein</fullName>
    </submittedName>
</protein>
<dbReference type="PROSITE" id="PS50014">
    <property type="entry name" value="BROMODOMAIN_2"/>
    <property type="match status" value="2"/>
</dbReference>
<evidence type="ECO:0000256" key="2">
    <source>
        <dbReference type="PROSITE-ProRule" id="PRU00035"/>
    </source>
</evidence>
<dbReference type="GO" id="GO:0006338">
    <property type="term" value="P:chromatin remodeling"/>
    <property type="evidence" value="ECO:0007669"/>
    <property type="project" value="TreeGrafter"/>
</dbReference>
<dbReference type="InterPro" id="IPR001487">
    <property type="entry name" value="Bromodomain"/>
</dbReference>
<feature type="domain" description="Bromo" evidence="4">
    <location>
        <begin position="519"/>
        <end position="589"/>
    </location>
</feature>
<dbReference type="InterPro" id="IPR018359">
    <property type="entry name" value="Bromodomain_CS"/>
</dbReference>
<dbReference type="GO" id="GO:0000785">
    <property type="term" value="C:chromatin"/>
    <property type="evidence" value="ECO:0007669"/>
    <property type="project" value="TreeGrafter"/>
</dbReference>
<keyword evidence="1 2" id="KW-0103">Bromodomain</keyword>
<dbReference type="Pfam" id="PF00439">
    <property type="entry name" value="Bromodomain"/>
    <property type="match status" value="2"/>
</dbReference>
<dbReference type="InterPro" id="IPR050935">
    <property type="entry name" value="Bromo_chromatin_reader"/>
</dbReference>
<reference evidence="7" key="1">
    <citation type="journal article" date="2020" name="PLoS Negl. Trop. Dis.">
        <title>High-quality nuclear genome for Sarcoptes scabiei-A critical resource for a neglected parasite.</title>
        <authorList>
            <person name="Korhonen P.K."/>
            <person name="Gasser R.B."/>
            <person name="Ma G."/>
            <person name="Wang T."/>
            <person name="Stroehlein A.J."/>
            <person name="Young N.D."/>
            <person name="Ang C.S."/>
            <person name="Fernando D.D."/>
            <person name="Lu H.C."/>
            <person name="Taylor S."/>
            <person name="Reynolds S.L."/>
            <person name="Mofiz E."/>
            <person name="Najaraj S.H."/>
            <person name="Gowda H."/>
            <person name="Madugundu A."/>
            <person name="Renuse S."/>
            <person name="Holt D."/>
            <person name="Pandey A."/>
            <person name="Papenfuss A.T."/>
            <person name="Fischer K."/>
        </authorList>
    </citation>
    <scope>NUCLEOTIDE SEQUENCE [LARGE SCALE GENOMIC DNA]</scope>
</reference>
<sequence>MQSNNDPSNDGNRPLNTSTFEDEELLVLFMNCLKDEMRVDMELQGLISVRPENLSSDIAGQIYPKNTLMPIETNVETTIETNVQTTIETNVETTIETNVQTTIETNVETTIEMNVEPEIGTNAEPEIGMNVEPKIGTNAEPEIGMNVELEIGTNAEPEIGTIAEPEIRTNVETSIETNAEPKIGTNAEPEIRTNAEPEIRTNAELEIGMNAEPEIRTNAELEIGMNVELEIGTNAEPEIGTNAEHADINAINEAEQIAAEVPMDSNSIKILPNGIKIVNGVAQMPFDRSELNDGDQSTFEPRFTNQLQYLKNFVTKDIFRNRSALPFLKPFNSSKDPSYYDIIEKPMDFTTIKKRLDFLWYQSADECIADIRQIFINCFRFNSPSDDVYLKGQKLLNLFNRKYAKMPEDEEDIDCPPKPSLEKYMKKNKPKASKPSNCSENEPSNETTICLNTDPSTSSFDPRRSKSESQMTTRSKSGIKIRKPNEDFSVPLTAAVKKVPLNQPLKECLDFVKELFKKYHAEYTWPFWKPVSEKDFPDYRQKIEKPMDLTTIKNNLETGAYLTVDDFAKDMRLIVSNCRQYYDSDSPIVEKARLLEEMFESRYSQWPEDYFSQKLEIKELKKLEKSTAKRSPQKNDVPVDVQKKLKLLQNRMQKLKKKMNDLLEQSGQKKSIDTSSSLISTQITEASDSFQMQSEANEESGEESIDNPDYLMED</sequence>
<name>A0A834VGZ2_SARSC</name>
<dbReference type="EnsemblMetazoa" id="SSS_4887s_mrna">
    <property type="protein sequence ID" value="KAF7494849.1"/>
    <property type="gene ID" value="SSS_4887"/>
</dbReference>
<feature type="region of interest" description="Disordered" evidence="3">
    <location>
        <begin position="658"/>
        <end position="714"/>
    </location>
</feature>
<dbReference type="GO" id="GO:0005634">
    <property type="term" value="C:nucleus"/>
    <property type="evidence" value="ECO:0007669"/>
    <property type="project" value="TreeGrafter"/>
</dbReference>
<dbReference type="EMBL" id="WVUK01000051">
    <property type="protein sequence ID" value="KAF7494849.1"/>
    <property type="molecule type" value="Genomic_DNA"/>
</dbReference>
<dbReference type="AlphaFoldDB" id="A0A834VGZ2"/>
<dbReference type="OrthoDB" id="21449at2759"/>
<dbReference type="Gene3D" id="1.20.920.10">
    <property type="entry name" value="Bromodomain-like"/>
    <property type="match status" value="2"/>
</dbReference>
<dbReference type="Proteomes" id="UP000070412">
    <property type="component" value="Unassembled WGS sequence"/>
</dbReference>
<dbReference type="PRINTS" id="PR00503">
    <property type="entry name" value="BROMODOMAIN"/>
</dbReference>
<evidence type="ECO:0000256" key="3">
    <source>
        <dbReference type="SAM" id="MobiDB-lite"/>
    </source>
</evidence>
<evidence type="ECO:0000313" key="7">
    <source>
        <dbReference type="Proteomes" id="UP000070412"/>
    </source>
</evidence>
<reference evidence="5" key="2">
    <citation type="submission" date="2020-01" db="EMBL/GenBank/DDBJ databases">
        <authorList>
            <person name="Korhonen P.K.K."/>
            <person name="Guangxu M.G."/>
            <person name="Wang T.W."/>
            <person name="Stroehlein A.J.S."/>
            <person name="Young N.D."/>
            <person name="Ang C.-S.A."/>
            <person name="Fernando D.W.F."/>
            <person name="Lu H.L."/>
            <person name="Taylor S.T."/>
            <person name="Ehtesham M.E.M."/>
            <person name="Najaraj S.H.N."/>
            <person name="Harsha G.H.G."/>
            <person name="Madugundu A.M."/>
            <person name="Renuse S.R."/>
            <person name="Holt D.H."/>
            <person name="Pandey A.P."/>
            <person name="Papenfuss A.P."/>
            <person name="Gasser R.B.G."/>
            <person name="Fischer K.F."/>
        </authorList>
    </citation>
    <scope>NUCLEOTIDE SEQUENCE</scope>
    <source>
        <strain evidence="5">SSS_KF_BRIS2020</strain>
    </source>
</reference>
<evidence type="ECO:0000313" key="5">
    <source>
        <dbReference type="EMBL" id="KAF7494849.1"/>
    </source>
</evidence>
<keyword evidence="7" id="KW-1185">Reference proteome</keyword>
<evidence type="ECO:0000259" key="4">
    <source>
        <dbReference type="PROSITE" id="PS50014"/>
    </source>
</evidence>
<organism evidence="5">
    <name type="scientific">Sarcoptes scabiei</name>
    <name type="common">Itch mite</name>
    <name type="synonym">Acarus scabiei</name>
    <dbReference type="NCBI Taxonomy" id="52283"/>
    <lineage>
        <taxon>Eukaryota</taxon>
        <taxon>Metazoa</taxon>
        <taxon>Ecdysozoa</taxon>
        <taxon>Arthropoda</taxon>
        <taxon>Chelicerata</taxon>
        <taxon>Arachnida</taxon>
        <taxon>Acari</taxon>
        <taxon>Acariformes</taxon>
        <taxon>Sarcoptiformes</taxon>
        <taxon>Astigmata</taxon>
        <taxon>Psoroptidia</taxon>
        <taxon>Sarcoptoidea</taxon>
        <taxon>Sarcoptidae</taxon>
        <taxon>Sarcoptinae</taxon>
        <taxon>Sarcoptes</taxon>
    </lineage>
</organism>
<feature type="compositionally biased region" description="Polar residues" evidence="3">
    <location>
        <begin position="438"/>
        <end position="460"/>
    </location>
</feature>
<feature type="domain" description="Bromo" evidence="4">
    <location>
        <begin position="319"/>
        <end position="389"/>
    </location>
</feature>
<feature type="compositionally biased region" description="Acidic residues" evidence="3">
    <location>
        <begin position="696"/>
        <end position="714"/>
    </location>
</feature>
<feature type="region of interest" description="Disordered" evidence="3">
    <location>
        <begin position="409"/>
        <end position="479"/>
    </location>
</feature>
<dbReference type="InterPro" id="IPR036427">
    <property type="entry name" value="Bromodomain-like_sf"/>
</dbReference>
<feature type="compositionally biased region" description="Polar residues" evidence="3">
    <location>
        <begin position="663"/>
        <end position="695"/>
    </location>
</feature>
<dbReference type="SMART" id="SM00297">
    <property type="entry name" value="BROMO"/>
    <property type="match status" value="2"/>
</dbReference>
<proteinExistence type="predicted"/>
<evidence type="ECO:0000313" key="6">
    <source>
        <dbReference type="EnsemblMetazoa" id="KAF7494849.1"/>
    </source>
</evidence>
<reference evidence="6" key="3">
    <citation type="submission" date="2022-06" db="UniProtKB">
        <authorList>
            <consortium name="EnsemblMetazoa"/>
        </authorList>
    </citation>
    <scope>IDENTIFICATION</scope>
</reference>
<dbReference type="GO" id="GO:0006355">
    <property type="term" value="P:regulation of DNA-templated transcription"/>
    <property type="evidence" value="ECO:0007669"/>
    <property type="project" value="TreeGrafter"/>
</dbReference>
<dbReference type="SUPFAM" id="SSF47370">
    <property type="entry name" value="Bromodomain"/>
    <property type="match status" value="2"/>
</dbReference>
<gene>
    <name evidence="5" type="ORF">SSS_4887</name>
</gene>